<keyword evidence="3" id="KW-0677">Repeat</keyword>
<dbReference type="CDD" id="cd12282">
    <property type="entry name" value="RRM2_TatSF1_like"/>
    <property type="match status" value="1"/>
</dbReference>
<dbReference type="GeneTree" id="ENSGT00390000009902"/>
<dbReference type="SUPFAM" id="SSF54928">
    <property type="entry name" value="RNA-binding domain, RBD"/>
    <property type="match status" value="1"/>
</dbReference>
<dbReference type="InterPro" id="IPR012677">
    <property type="entry name" value="Nucleotide-bd_a/b_plait_sf"/>
</dbReference>
<evidence type="ECO:0000256" key="3">
    <source>
        <dbReference type="ARBA" id="ARBA00022737"/>
    </source>
</evidence>
<dbReference type="InterPro" id="IPR034393">
    <property type="entry name" value="TatSF1-like"/>
</dbReference>
<dbReference type="InterPro" id="IPR000504">
    <property type="entry name" value="RRM_dom"/>
</dbReference>
<name>A0A8C9MPE3_SERCA</name>
<evidence type="ECO:0000256" key="5">
    <source>
        <dbReference type="ARBA" id="ARBA00023187"/>
    </source>
</evidence>
<dbReference type="GO" id="GO:0000398">
    <property type="term" value="P:mRNA splicing, via spliceosome"/>
    <property type="evidence" value="ECO:0007669"/>
    <property type="project" value="UniProtKB-ARBA"/>
</dbReference>
<keyword evidence="4" id="KW-0694">RNA-binding</keyword>
<keyword evidence="8" id="KW-1185">Reference proteome</keyword>
<dbReference type="PANTHER" id="PTHR15608">
    <property type="entry name" value="SPLICING FACTOR U2AF-ASSOCIATED PROTEIN 2"/>
    <property type="match status" value="1"/>
</dbReference>
<dbReference type="AlphaFoldDB" id="A0A8C9MPE3"/>
<evidence type="ECO:0000313" key="7">
    <source>
        <dbReference type="Ensembl" id="ENSSCAP00000006477.1"/>
    </source>
</evidence>
<comment type="similarity">
    <text evidence="1">Belongs to the HTATSF1 family.</text>
</comment>
<dbReference type="Ensembl" id="ENSSCAT00000007393.1">
    <property type="protein sequence ID" value="ENSSCAP00000006477.1"/>
    <property type="gene ID" value="ENSSCAG00000005055.1"/>
</dbReference>
<dbReference type="GO" id="GO:0003723">
    <property type="term" value="F:RNA binding"/>
    <property type="evidence" value="ECO:0007669"/>
    <property type="project" value="UniProtKB-KW"/>
</dbReference>
<proteinExistence type="inferred from homology"/>
<evidence type="ECO:0000256" key="4">
    <source>
        <dbReference type="ARBA" id="ARBA00022884"/>
    </source>
</evidence>
<accession>A0A8C9MPE3</accession>
<dbReference type="Pfam" id="PF00076">
    <property type="entry name" value="RRM_1"/>
    <property type="match status" value="1"/>
</dbReference>
<protein>
    <recommendedName>
        <fullName evidence="6">RRM domain-containing protein</fullName>
    </recommendedName>
</protein>
<keyword evidence="5" id="KW-0508">mRNA splicing</keyword>
<dbReference type="Gene3D" id="3.30.70.330">
    <property type="match status" value="1"/>
</dbReference>
<evidence type="ECO:0000256" key="1">
    <source>
        <dbReference type="ARBA" id="ARBA00007747"/>
    </source>
</evidence>
<keyword evidence="2" id="KW-0507">mRNA processing</keyword>
<feature type="domain" description="RRM" evidence="6">
    <location>
        <begin position="53"/>
        <end position="106"/>
    </location>
</feature>
<reference evidence="7" key="2">
    <citation type="submission" date="2025-09" db="UniProtKB">
        <authorList>
            <consortium name="Ensembl"/>
        </authorList>
    </citation>
    <scope>IDENTIFICATION</scope>
</reference>
<dbReference type="FunFam" id="3.30.70.330:FF:000105">
    <property type="entry name" value="HIV Tat-specific factor 1 homolog"/>
    <property type="match status" value="1"/>
</dbReference>
<dbReference type="Proteomes" id="UP000694409">
    <property type="component" value="Unassembled WGS sequence"/>
</dbReference>
<evidence type="ECO:0000256" key="2">
    <source>
        <dbReference type="ARBA" id="ARBA00022664"/>
    </source>
</evidence>
<evidence type="ECO:0000313" key="8">
    <source>
        <dbReference type="Proteomes" id="UP000694409"/>
    </source>
</evidence>
<organism evidence="7 8">
    <name type="scientific">Serinus canaria</name>
    <name type="common">Island canary</name>
    <name type="synonym">Fringilla canaria</name>
    <dbReference type="NCBI Taxonomy" id="9135"/>
    <lineage>
        <taxon>Eukaryota</taxon>
        <taxon>Metazoa</taxon>
        <taxon>Chordata</taxon>
        <taxon>Craniata</taxon>
        <taxon>Vertebrata</taxon>
        <taxon>Euteleostomi</taxon>
        <taxon>Archelosauria</taxon>
        <taxon>Archosauria</taxon>
        <taxon>Dinosauria</taxon>
        <taxon>Saurischia</taxon>
        <taxon>Theropoda</taxon>
        <taxon>Coelurosauria</taxon>
        <taxon>Aves</taxon>
        <taxon>Neognathae</taxon>
        <taxon>Neoaves</taxon>
        <taxon>Telluraves</taxon>
        <taxon>Australaves</taxon>
        <taxon>Passeriformes</taxon>
        <taxon>Passeroidea</taxon>
        <taxon>Fringillidae</taxon>
        <taxon>Carduelinae</taxon>
        <taxon>Serinus</taxon>
    </lineage>
</organism>
<dbReference type="GO" id="GO:0005686">
    <property type="term" value="C:U2 snRNP"/>
    <property type="evidence" value="ECO:0007669"/>
    <property type="project" value="TreeGrafter"/>
</dbReference>
<dbReference type="PANTHER" id="PTHR15608:SF0">
    <property type="entry name" value="HIV TAT-SPECIFIC FACTOR 1"/>
    <property type="match status" value="1"/>
</dbReference>
<dbReference type="InterPro" id="IPR035979">
    <property type="entry name" value="RBD_domain_sf"/>
</dbReference>
<dbReference type="GO" id="GO:0005684">
    <property type="term" value="C:U2-type spliceosomal complex"/>
    <property type="evidence" value="ECO:0007669"/>
    <property type="project" value="TreeGrafter"/>
</dbReference>
<sequence>FGLGPALGGISGSSLRAASEGLEHSRCLTPLLRNMFHPKDFEEDPLVLNEIREDLRMECEKFGQVKKVLIFDRHPDGVASVSFKEATEADLCKLTLNGRWFGGRQLSAETWDGERFRLDIRKRFST</sequence>
<evidence type="ECO:0000259" key="6">
    <source>
        <dbReference type="Pfam" id="PF00076"/>
    </source>
</evidence>
<reference evidence="7" key="1">
    <citation type="submission" date="2025-08" db="UniProtKB">
        <authorList>
            <consortium name="Ensembl"/>
        </authorList>
    </citation>
    <scope>IDENTIFICATION</scope>
</reference>